<feature type="transmembrane region" description="Helical" evidence="1">
    <location>
        <begin position="243"/>
        <end position="263"/>
    </location>
</feature>
<dbReference type="EMBL" id="FNBW01000015">
    <property type="protein sequence ID" value="SDG35920.1"/>
    <property type="molecule type" value="Genomic_DNA"/>
</dbReference>
<feature type="transmembrane region" description="Helical" evidence="1">
    <location>
        <begin position="334"/>
        <end position="353"/>
    </location>
</feature>
<keyword evidence="1" id="KW-1133">Transmembrane helix</keyword>
<dbReference type="Proteomes" id="UP000198615">
    <property type="component" value="Unassembled WGS sequence"/>
</dbReference>
<evidence type="ECO:0000256" key="1">
    <source>
        <dbReference type="SAM" id="Phobius"/>
    </source>
</evidence>
<feature type="transmembrane region" description="Helical" evidence="1">
    <location>
        <begin position="156"/>
        <end position="175"/>
    </location>
</feature>
<name>A0A8G2BL93_9PROT</name>
<accession>A0A8G2BL93</accession>
<keyword evidence="3" id="KW-1185">Reference proteome</keyword>
<organism evidence="2 3">
    <name type="scientific">Thalassobaculum litoreum DSM 18839</name>
    <dbReference type="NCBI Taxonomy" id="1123362"/>
    <lineage>
        <taxon>Bacteria</taxon>
        <taxon>Pseudomonadati</taxon>
        <taxon>Pseudomonadota</taxon>
        <taxon>Alphaproteobacteria</taxon>
        <taxon>Rhodospirillales</taxon>
        <taxon>Thalassobaculaceae</taxon>
        <taxon>Thalassobaculum</taxon>
    </lineage>
</organism>
<sequence length="367" mass="39341">MRECLGRPGAESIAVSRIIWTVALMMLATAGSALAHDTWVITHEQEALAHAIPPPAIFTTLGIANVAIALIALIGVVGWIGIGRTDIPDRIAARLNLPRVDAARLEPWVPVALRLGLAAMFVTAAFGLHPRLGYAVGESPVLFASDLEFRHLPGDWTWLVWVQVALGAAFLLGVWTRVASILLAVLVLLGCWLFTVDMLAYAGVLIGTAYYLLVKGGGRFELLADPDSLVRRVASVPPGRPQAVLRILTGLSFLYLGILYKFLHPTYLLAGVEFYGLPLFGFPAEVFVFIVATVEVVVGILITAGVMVRPLSFVLVFAFAFFSISMNEGVLGHSFLYGIVFALFASGAGRWSGNAAPATTYQPSPSV</sequence>
<dbReference type="PANTHER" id="PTHR33452">
    <property type="entry name" value="OXIDOREDUCTASE CATD-RELATED"/>
    <property type="match status" value="1"/>
</dbReference>
<gene>
    <name evidence="2" type="ORF">SAMN05660686_04149</name>
</gene>
<feature type="transmembrane region" description="Helical" evidence="1">
    <location>
        <begin position="56"/>
        <end position="82"/>
    </location>
</feature>
<keyword evidence="1" id="KW-0472">Membrane</keyword>
<reference evidence="2 3" key="1">
    <citation type="submission" date="2016-10" db="EMBL/GenBank/DDBJ databases">
        <authorList>
            <person name="Varghese N."/>
            <person name="Submissions S."/>
        </authorList>
    </citation>
    <scope>NUCLEOTIDE SEQUENCE [LARGE SCALE GENOMIC DNA]</scope>
    <source>
        <strain evidence="2 3">DSM 18839</strain>
    </source>
</reference>
<dbReference type="InterPro" id="IPR051907">
    <property type="entry name" value="DoxX-like_oxidoreductase"/>
</dbReference>
<feature type="transmembrane region" description="Helical" evidence="1">
    <location>
        <begin position="275"/>
        <end position="294"/>
    </location>
</feature>
<feature type="transmembrane region" description="Helical" evidence="1">
    <location>
        <begin position="12"/>
        <end position="36"/>
    </location>
</feature>
<dbReference type="PANTHER" id="PTHR33452:SF1">
    <property type="entry name" value="INNER MEMBRANE PROTEIN YPHA-RELATED"/>
    <property type="match status" value="1"/>
</dbReference>
<evidence type="ECO:0000313" key="3">
    <source>
        <dbReference type="Proteomes" id="UP000198615"/>
    </source>
</evidence>
<keyword evidence="1" id="KW-0812">Transmembrane</keyword>
<feature type="transmembrane region" description="Helical" evidence="1">
    <location>
        <begin position="108"/>
        <end position="128"/>
    </location>
</feature>
<dbReference type="RefSeq" id="WP_093153437.1">
    <property type="nucleotide sequence ID" value="NZ_FNBW01000015.1"/>
</dbReference>
<feature type="transmembrane region" description="Helical" evidence="1">
    <location>
        <begin position="182"/>
        <end position="213"/>
    </location>
</feature>
<evidence type="ECO:0000313" key="2">
    <source>
        <dbReference type="EMBL" id="SDG35920.1"/>
    </source>
</evidence>
<feature type="transmembrane region" description="Helical" evidence="1">
    <location>
        <begin position="300"/>
        <end position="322"/>
    </location>
</feature>
<proteinExistence type="predicted"/>
<comment type="caution">
    <text evidence="2">The sequence shown here is derived from an EMBL/GenBank/DDBJ whole genome shotgun (WGS) entry which is preliminary data.</text>
</comment>
<dbReference type="AlphaFoldDB" id="A0A8G2BL93"/>
<dbReference type="GO" id="GO:0005886">
    <property type="term" value="C:plasma membrane"/>
    <property type="evidence" value="ECO:0007669"/>
    <property type="project" value="TreeGrafter"/>
</dbReference>
<protein>
    <submittedName>
        <fullName evidence="2">Uncharacterized membrane protein YphA, DoxX/SURF4 family</fullName>
    </submittedName>
</protein>